<dbReference type="Proteomes" id="UP001320119">
    <property type="component" value="Chromosome"/>
</dbReference>
<keyword evidence="1" id="KW-0472">Membrane</keyword>
<feature type="transmembrane region" description="Helical" evidence="1">
    <location>
        <begin position="151"/>
        <end position="172"/>
    </location>
</feature>
<evidence type="ECO:0000313" key="2">
    <source>
        <dbReference type="EMBL" id="BCD99026.1"/>
    </source>
</evidence>
<name>A0AAN1WK06_9GAMM</name>
<accession>A0AAN1WK06</accession>
<keyword evidence="3" id="KW-1185">Reference proteome</keyword>
<keyword evidence="1" id="KW-1133">Transmembrane helix</keyword>
<gene>
    <name evidence="2" type="ORF">MARGE09_P3227</name>
</gene>
<sequence>MVSKLALPLWFLIVNAVIFQAIWFLAILFGDSLVLLVVPFLLALNFYCLLRIYGQQVYLRNELLLVALCLLIGFFVELIKLQLGVWSAVVLNNVPPFWLMAIWAGFGITLHSSLSFLQGKVVLPAVLGLILAPASYFAGAKLSASHELAGFQSLFIIAALWFFVMPLLAYIAKQLPVQKTEGSQC</sequence>
<dbReference type="InterPro" id="IPR021306">
    <property type="entry name" value="DUF2878"/>
</dbReference>
<reference evidence="2 3" key="1">
    <citation type="journal article" date="2022" name="IScience">
        <title>An ultrasensitive nanofiber-based assay for enzymatic hydrolysis and deep-sea microbial degradation of cellulose.</title>
        <authorList>
            <person name="Tsudome M."/>
            <person name="Tachioka M."/>
            <person name="Miyazaki M."/>
            <person name="Uchimura K."/>
            <person name="Tsuda M."/>
            <person name="Takaki Y."/>
            <person name="Deguchi S."/>
        </authorList>
    </citation>
    <scope>NUCLEOTIDE SEQUENCE [LARGE SCALE GENOMIC DNA]</scope>
    <source>
        <strain evidence="2 3">GE09</strain>
    </source>
</reference>
<dbReference type="KEGG" id="marq:MARGE09_P3227"/>
<evidence type="ECO:0008006" key="4">
    <source>
        <dbReference type="Google" id="ProtNLM"/>
    </source>
</evidence>
<proteinExistence type="predicted"/>
<feature type="transmembrane region" description="Helical" evidence="1">
    <location>
        <begin position="32"/>
        <end position="50"/>
    </location>
</feature>
<protein>
    <recommendedName>
        <fullName evidence="4">DUF2878 domain-containing protein</fullName>
    </recommendedName>
</protein>
<evidence type="ECO:0000256" key="1">
    <source>
        <dbReference type="SAM" id="Phobius"/>
    </source>
</evidence>
<keyword evidence="1" id="KW-0812">Transmembrane</keyword>
<feature type="transmembrane region" description="Helical" evidence="1">
    <location>
        <begin position="7"/>
        <end position="26"/>
    </location>
</feature>
<evidence type="ECO:0000313" key="3">
    <source>
        <dbReference type="Proteomes" id="UP001320119"/>
    </source>
</evidence>
<dbReference type="EMBL" id="AP023086">
    <property type="protein sequence ID" value="BCD99026.1"/>
    <property type="molecule type" value="Genomic_DNA"/>
</dbReference>
<feature type="transmembrane region" description="Helical" evidence="1">
    <location>
        <begin position="95"/>
        <end position="114"/>
    </location>
</feature>
<dbReference type="AlphaFoldDB" id="A0AAN1WK06"/>
<organism evidence="2 3">
    <name type="scientific">Marinagarivorans cellulosilyticus</name>
    <dbReference type="NCBI Taxonomy" id="2721545"/>
    <lineage>
        <taxon>Bacteria</taxon>
        <taxon>Pseudomonadati</taxon>
        <taxon>Pseudomonadota</taxon>
        <taxon>Gammaproteobacteria</taxon>
        <taxon>Cellvibrionales</taxon>
        <taxon>Cellvibrionaceae</taxon>
        <taxon>Marinagarivorans</taxon>
    </lineage>
</organism>
<feature type="transmembrane region" description="Helical" evidence="1">
    <location>
        <begin position="121"/>
        <end position="139"/>
    </location>
</feature>
<dbReference type="Pfam" id="PF11086">
    <property type="entry name" value="DUF2878"/>
    <property type="match status" value="1"/>
</dbReference>
<feature type="transmembrane region" description="Helical" evidence="1">
    <location>
        <begin position="62"/>
        <end position="83"/>
    </location>
</feature>